<accession>A0A6A7FVB8</accession>
<evidence type="ECO:0000313" key="4">
    <source>
        <dbReference type="EMBL" id="LAC22032.1"/>
    </source>
</evidence>
<feature type="region of interest" description="Disordered" evidence="3">
    <location>
        <begin position="1807"/>
        <end position="1849"/>
    </location>
</feature>
<feature type="region of interest" description="Disordered" evidence="3">
    <location>
        <begin position="608"/>
        <end position="674"/>
    </location>
</feature>
<feature type="region of interest" description="Disordered" evidence="3">
    <location>
        <begin position="1867"/>
        <end position="1927"/>
    </location>
</feature>
<feature type="compositionally biased region" description="Low complexity" evidence="3">
    <location>
        <begin position="1497"/>
        <end position="1507"/>
    </location>
</feature>
<proteinExistence type="evidence at transcript level"/>
<feature type="region of interest" description="Disordered" evidence="3">
    <location>
        <begin position="996"/>
        <end position="1346"/>
    </location>
</feature>
<feature type="compositionally biased region" description="Polar residues" evidence="3">
    <location>
        <begin position="2528"/>
        <end position="2542"/>
    </location>
</feature>
<evidence type="ECO:0000256" key="3">
    <source>
        <dbReference type="SAM" id="MobiDB-lite"/>
    </source>
</evidence>
<evidence type="ECO:0000256" key="2">
    <source>
        <dbReference type="ARBA" id="ARBA00022687"/>
    </source>
</evidence>
<feature type="compositionally biased region" description="Low complexity" evidence="3">
    <location>
        <begin position="2742"/>
        <end position="2754"/>
    </location>
</feature>
<feature type="region of interest" description="Disordered" evidence="3">
    <location>
        <begin position="2447"/>
        <end position="2631"/>
    </location>
</feature>
<feature type="compositionally biased region" description="Low complexity" evidence="3">
    <location>
        <begin position="934"/>
        <end position="943"/>
    </location>
</feature>
<dbReference type="GO" id="GO:0016342">
    <property type="term" value="C:catenin complex"/>
    <property type="evidence" value="ECO:0007669"/>
    <property type="project" value="TreeGrafter"/>
</dbReference>
<feature type="compositionally biased region" description="Low complexity" evidence="3">
    <location>
        <begin position="1469"/>
        <end position="1486"/>
    </location>
</feature>
<feature type="compositionally biased region" description="Polar residues" evidence="3">
    <location>
        <begin position="1152"/>
        <end position="1164"/>
    </location>
</feature>
<feature type="compositionally biased region" description="Polar residues" evidence="3">
    <location>
        <begin position="710"/>
        <end position="727"/>
    </location>
</feature>
<feature type="compositionally biased region" description="Polar residues" evidence="3">
    <location>
        <begin position="890"/>
        <end position="901"/>
    </location>
</feature>
<dbReference type="InterPro" id="IPR000225">
    <property type="entry name" value="Armadillo"/>
</dbReference>
<feature type="compositionally biased region" description="Basic and acidic residues" evidence="3">
    <location>
        <begin position="2615"/>
        <end position="2631"/>
    </location>
</feature>
<dbReference type="SMART" id="SM00185">
    <property type="entry name" value="ARM"/>
    <property type="match status" value="7"/>
</dbReference>
<dbReference type="GO" id="GO:0007399">
    <property type="term" value="P:nervous system development"/>
    <property type="evidence" value="ECO:0007669"/>
    <property type="project" value="TreeGrafter"/>
</dbReference>
<feature type="compositionally biased region" description="Polar residues" evidence="3">
    <location>
        <begin position="609"/>
        <end position="628"/>
    </location>
</feature>
<feature type="compositionally biased region" description="Low complexity" evidence="3">
    <location>
        <begin position="2844"/>
        <end position="2855"/>
    </location>
</feature>
<feature type="region of interest" description="Disordered" evidence="3">
    <location>
        <begin position="2369"/>
        <end position="2388"/>
    </location>
</feature>
<reference evidence="4" key="1">
    <citation type="submission" date="2017-11" db="EMBL/GenBank/DDBJ databases">
        <title>The sensing device of the deep-sea amphipod.</title>
        <authorList>
            <person name="Kobayashi H."/>
            <person name="Nagahama T."/>
            <person name="Arai W."/>
            <person name="Sasagawa Y."/>
            <person name="Umeda M."/>
            <person name="Hayashi T."/>
            <person name="Nikaido I."/>
            <person name="Watanabe H."/>
            <person name="Oguri K."/>
            <person name="Kitazato H."/>
            <person name="Fujioka K."/>
            <person name="Kido Y."/>
            <person name="Takami H."/>
        </authorList>
    </citation>
    <scope>NUCLEOTIDE SEQUENCE</scope>
    <source>
        <tissue evidence="4">Whole body</tissue>
    </source>
</reference>
<dbReference type="InterPro" id="IPR026818">
    <property type="entry name" value="Apc_fam"/>
</dbReference>
<dbReference type="GO" id="GO:0007389">
    <property type="term" value="P:pattern specification process"/>
    <property type="evidence" value="ECO:0007669"/>
    <property type="project" value="TreeGrafter"/>
</dbReference>
<dbReference type="GO" id="GO:0005881">
    <property type="term" value="C:cytoplasmic microtubule"/>
    <property type="evidence" value="ECO:0007669"/>
    <property type="project" value="TreeGrafter"/>
</dbReference>
<dbReference type="InterPro" id="IPR009223">
    <property type="entry name" value="APC_rpt"/>
</dbReference>
<feature type="compositionally biased region" description="Basic and acidic residues" evidence="3">
    <location>
        <begin position="944"/>
        <end position="956"/>
    </location>
</feature>
<dbReference type="GO" id="GO:0090090">
    <property type="term" value="P:negative regulation of canonical Wnt signaling pathway"/>
    <property type="evidence" value="ECO:0007669"/>
    <property type="project" value="TreeGrafter"/>
</dbReference>
<feature type="compositionally biased region" description="Acidic residues" evidence="3">
    <location>
        <begin position="864"/>
        <end position="875"/>
    </location>
</feature>
<dbReference type="PANTHER" id="PTHR12607">
    <property type="entry name" value="ADENOMATOUS POLYPOSIS COLI PROTEIN FAMILY"/>
    <property type="match status" value="1"/>
</dbReference>
<feature type="compositionally biased region" description="Low complexity" evidence="3">
    <location>
        <begin position="957"/>
        <end position="972"/>
    </location>
</feature>
<feature type="region of interest" description="Disordered" evidence="3">
    <location>
        <begin position="1749"/>
        <end position="1795"/>
    </location>
</feature>
<dbReference type="InterPro" id="IPR009240">
    <property type="entry name" value="APC_15aa_rpt"/>
</dbReference>
<sequence>MEVFTSTQIMDGVSPSDSLPSPSNGGPLHNLQQEDPDSLDSGLVPPTNGDANSHSYDEANGHYTSNGAGHGSGIYLGAEGGGYGDGEDIPRLPSAIEAVLRGVWPFEKALWHSSPASVGLTHSNGAQIEPPGIMTTSSVTSRRAHSQQQLLTNKVEMVYGLLSMFSSGDRAEMSKTLLAMSSSPDSCLALRQSGCLPLLIQLLHGGCEGADVPSRETRLRASQALHNVVHANNDEKKGRREARVLRLLEQIRGYSDYLYERMERTGAGKGPLIEDDMDRHPCPAMAAVMKLSFDEEHRLAMCTLGGLHAIAELVKRDHEAHGATTPDNFCITLRRYAGMALTNLTFGAGGNKALVCSFSAFLRALVAQLNSPSQDLRQVTSSVVRNLSWRADSGSKQALREAGAVGGLMRAALTASKEATLKVILSAVWNLSAHCSVNKAEICAVEGALAFICTSLTYKSQSRTLAIIENAGGILRNISSHIAVREDLRQVLRDHSTLSVILSQLRSPSLTVVSNACGTLWNLSARCTRDQQSLWDLGAVPMLRSLINSKHKMISMGSSAALKNLLQAKPDGASLSDSKHGMGLPTLQARRQKALEQELDPSLAETCDNIESSPRASPTNVNPENNFFNGDPGLYGRQMFHSLDPRYGGNASNGGVMTESRDSVGSNHSTRSDNTHDRLQHLLARQQNGSSNGHRPVNLALTTTNQLGSTEISKCQTDRNGSSSNVDSNEHLNGERSNSAPNTSRTMNPSDPLYNLYNKYVANNRNTNNKKDSKHSKSQEDSVNKTNGTESETKEKHGNSEDKPEVQVDNYVRETSGESDNVDQPTDFSLRYSEEEDPNKKSKGTKPVKRVKPNTSKCVTATCDQEEGGENDEDYLGADDCVQSYCTEGTPLNFSTATSLTDLREQGGGGGTANREGRLGTQQEVDGEEEEAETPLAEGAADDGAGKEEQEEEGGRLSRFSSLSSISSGEISAAHEDELEEDSDLQELVLAEGERVAAAAAKAAALQSSPEHTSGGSSNNNDDGAVAATQEQQEQEWSAGVTPLMFSRTTSLGSLSSFPQQPPLDDSGSVVSEFSRLASGAVSPSDLPDSPSQTMPPSPRHHHQHRPPAHPHHLTNNSSSNNNNNGQFGVTSSLGVFNDSPRQFNEEGTPCHMSQGTSLSSLTMDDTPHAMAATVASSSKTTTSAATTSSNSSLSQPPFTSNRVRGDGKDGGSNSAVATPRNIRNLTPRTSSIPRPQSLGQDQERSRSSDPHGTLSPPGGAGATAGAGGTRGRSKEKRVHDADGDKLLAACINSGLPNKHSGDTAKTPLKSPRTPALSTPSVPPPPPPPPPPRLTGSGDHNWSGRVSNIPINTVNLQVTTTALSLTATQGGGDTLHTYRTEDTPANISQAGSTSDLSQLSVDGRPVGAPTSMRKPLGPSHALLLQNGGDTDSSDTDGLLDRCIQAAMPKLRSIKGKPPSPRHNHGIPASSRPGAGRPLSGSPLSPCSGPPTALPRKSSSSVTASPHASPRHRPVPVARVSPAMKPPTRPDPNSSTIEQKHSLTNGKLSHYNEEEVKNWGEIEGTPMGFSNATSLSDLTVDSCEQEPKVKKPSNLPRAETPKKYATEGTPANFSRCDSLSSLSCDDDGGQLTSRLANDQQRHVNIATSQKPAPETDEQPQQFNVEDTPAILSRQSSLSSIDGVACGTKNPRKASQQLVGEASATRDFGVEGTPVCFSRNSSLSSLSVESYPEETTPSEQALLQQCINQGMPRPEQRQSRGNVVRGNKRGKSGSRIPGLAQSPGRSPARSPGRTIPGVPMQRLQLVPISTNEATRENSLHTEAESSKLRTDIEQSEKNKLNRYSNQCQDDDQSAIDDITEVTEPISDVTTAPIAEVTTRKANRGVSGSALNRSPGETSSSPEEKQSSSDETRGSSGREGTVDSIHGLGSDVSMTDSMLVATEALRVARAVEGQGHDGRSSDDTSIMSQSITSEGLLENIVAPSAMNSIMSLSTSLNDEHQRAQQRKALECRHTRKIPAMVRRALGDQEMSDVNGTNGGSLASSCHSNLDNVVPPSFMEADDMESSMISVASITSEVADPRHSPPSLTSSIPSEAMAAIEAPAQQLAKLFLKEARYQSSTVTLSAGEDTSTCQEVTELDKDDTLGMNDTATDTYPGADDLSGDIPELPHDSPINRRKNSSPQVTPSMLRKAMHNDRFRTFTRGEKSASPQVSGEVPSTKSSPSATVRSSITPKQRRAEQGDRFRTRIISTEDEPEELESPITPTAENPMGVPKQRRSLREKRQSNPLRYQTRTIESATTPKAPQEDGLIEFRDGAELDLTAEQLEALSQDANIVICTLNENREANTADLLHGLSQENILDIETLSLISSDEDDNTFDVESPLSPATPTRPRIVKPGEQCQANTQDDEGAKGIRGRRKGLYSGVRKAQAAIKPTQQAQPDAPVRAVPTTAAAFKPTPRTTQYPQLQQQTTTATIQTAPGSPKLPRATRASALRHKVGRVGGGSSSSSSPASSAGSSPRMGAATRTRVPPPSTHATQYTTVKRQNTFTKDDREEQQQQTTGKALSKPKYRKDSVQPMSARQVSPKAGNQDGQFGLLRSPQPKSCSLTRDARAPTANDMADWNKDAKTGKSGKKDVTSRIASLWKKVEKAQSTAKPKENDARVWITRTKSKVPDLQSPPPLIRSSTYEKLTVGGESRSDSERTDSSKGKTRLGLKLSRLRGRDTKSSPPSEAGTPVDARPHCLVSPNRSGSASGSRLRLAPSGSRLVDTVSDQQTTATPTDTSKRISRLGSFFVPDGEDETSSPVRSPQSALVAPFNYQPPSSYSPAGSRSSSISSGSQRRPPTEERGSAATAAAAAAANASTRIPLPKTIVMSNNPRDDNGNAPFV</sequence>
<feature type="compositionally biased region" description="Low complexity" evidence="3">
    <location>
        <begin position="2500"/>
        <end position="2513"/>
    </location>
</feature>
<feature type="region of interest" description="Disordered" evidence="3">
    <location>
        <begin position="1450"/>
        <end position="1547"/>
    </location>
</feature>
<dbReference type="InterPro" id="IPR011989">
    <property type="entry name" value="ARM-like"/>
</dbReference>
<feature type="compositionally biased region" description="Polar residues" evidence="3">
    <location>
        <begin position="1530"/>
        <end position="1546"/>
    </location>
</feature>
<dbReference type="EMBL" id="IACT01002771">
    <property type="protein sequence ID" value="LAC22032.1"/>
    <property type="molecule type" value="mRNA"/>
</dbReference>
<dbReference type="PANTHER" id="PTHR12607:SF12">
    <property type="entry name" value="APC-LIKE, ISOFORM A-RELATED"/>
    <property type="match status" value="1"/>
</dbReference>
<feature type="compositionally biased region" description="Polar residues" evidence="3">
    <location>
        <begin position="1384"/>
        <end position="1400"/>
    </location>
</feature>
<feature type="compositionally biased region" description="Basic residues" evidence="3">
    <location>
        <begin position="1451"/>
        <end position="1464"/>
    </location>
</feature>
<name>A0A6A7FVB8_9CRUS</name>
<dbReference type="FunFam" id="1.25.10.10:FF:000305">
    <property type="entry name" value="Adenomatous polyposis coli"/>
    <property type="match status" value="1"/>
</dbReference>
<feature type="compositionally biased region" description="Basic and acidic residues" evidence="3">
    <location>
        <begin position="769"/>
        <end position="783"/>
    </location>
</feature>
<dbReference type="InterPro" id="IPR016024">
    <property type="entry name" value="ARM-type_fold"/>
</dbReference>
<feature type="region of interest" description="Disordered" evidence="3">
    <location>
        <begin position="1580"/>
        <end position="1619"/>
    </location>
</feature>
<feature type="region of interest" description="Disordered" evidence="3">
    <location>
        <begin position="2139"/>
        <end position="2159"/>
    </location>
</feature>
<feature type="compositionally biased region" description="Polar residues" evidence="3">
    <location>
        <begin position="735"/>
        <end position="749"/>
    </location>
</feature>
<dbReference type="InterPro" id="IPR041257">
    <property type="entry name" value="APC_rep"/>
</dbReference>
<feature type="compositionally biased region" description="Basic and acidic residues" evidence="3">
    <location>
        <begin position="791"/>
        <end position="816"/>
    </location>
</feature>
<evidence type="ECO:0000256" key="1">
    <source>
        <dbReference type="ARBA" id="ARBA00009051"/>
    </source>
</evidence>
<feature type="compositionally biased region" description="Basic residues" evidence="3">
    <location>
        <begin position="1099"/>
        <end position="1113"/>
    </location>
</feature>
<dbReference type="GO" id="GO:0045295">
    <property type="term" value="F:gamma-catenin binding"/>
    <property type="evidence" value="ECO:0007669"/>
    <property type="project" value="TreeGrafter"/>
</dbReference>
<dbReference type="Pfam" id="PF05923">
    <property type="entry name" value="APC_r"/>
    <property type="match status" value="7"/>
</dbReference>
<feature type="compositionally biased region" description="Low complexity" evidence="3">
    <location>
        <begin position="2447"/>
        <end position="2474"/>
    </location>
</feature>
<dbReference type="Pfam" id="PF05972">
    <property type="entry name" value="APC_15aa"/>
    <property type="match status" value="1"/>
</dbReference>
<feature type="compositionally biased region" description="Polar residues" evidence="3">
    <location>
        <begin position="1006"/>
        <end position="1022"/>
    </location>
</feature>
<dbReference type="Pfam" id="PF18797">
    <property type="entry name" value="APC_rep"/>
    <property type="match status" value="1"/>
</dbReference>
<dbReference type="SUPFAM" id="SSF48371">
    <property type="entry name" value="ARM repeat"/>
    <property type="match status" value="1"/>
</dbReference>
<feature type="compositionally biased region" description="Low complexity" evidence="3">
    <location>
        <begin position="1116"/>
        <end position="1125"/>
    </location>
</feature>
<feature type="compositionally biased region" description="Basic residues" evidence="3">
    <location>
        <begin position="841"/>
        <end position="852"/>
    </location>
</feature>
<dbReference type="GO" id="GO:0016055">
    <property type="term" value="P:Wnt signaling pathway"/>
    <property type="evidence" value="ECO:0007669"/>
    <property type="project" value="UniProtKB-KW"/>
</dbReference>
<feature type="region of interest" description="Disordered" evidence="3">
    <location>
        <begin position="2663"/>
        <end position="2881"/>
    </location>
</feature>
<organism evidence="4">
    <name type="scientific">Hirondellea gigas</name>
    <dbReference type="NCBI Taxonomy" id="1518452"/>
    <lineage>
        <taxon>Eukaryota</taxon>
        <taxon>Metazoa</taxon>
        <taxon>Ecdysozoa</taxon>
        <taxon>Arthropoda</taxon>
        <taxon>Crustacea</taxon>
        <taxon>Multicrustacea</taxon>
        <taxon>Malacostraca</taxon>
        <taxon>Eumalacostraca</taxon>
        <taxon>Peracarida</taxon>
        <taxon>Amphipoda</taxon>
        <taxon>Amphilochidea</taxon>
        <taxon>Lysianassida</taxon>
        <taxon>Lysianassidira</taxon>
        <taxon>Lysianassoidea</taxon>
        <taxon>Lysianassidae</taxon>
        <taxon>Hirondellea</taxon>
    </lineage>
</organism>
<feature type="region of interest" description="Disordered" evidence="3">
    <location>
        <begin position="2197"/>
        <end position="2282"/>
    </location>
</feature>
<feature type="region of interest" description="Disordered" evidence="3">
    <location>
        <begin position="1"/>
        <end position="64"/>
    </location>
</feature>
<dbReference type="GO" id="GO:0007026">
    <property type="term" value="P:negative regulation of microtubule depolymerization"/>
    <property type="evidence" value="ECO:0007669"/>
    <property type="project" value="TreeGrafter"/>
</dbReference>
<keyword evidence="2" id="KW-0879">Wnt signaling pathway</keyword>
<feature type="compositionally biased region" description="Basic and acidic residues" evidence="3">
    <location>
        <begin position="1811"/>
        <end position="1837"/>
    </location>
</feature>
<dbReference type="GO" id="GO:0008017">
    <property type="term" value="F:microtubule binding"/>
    <property type="evidence" value="ECO:0007669"/>
    <property type="project" value="TreeGrafter"/>
</dbReference>
<feature type="compositionally biased region" description="Polar residues" evidence="3">
    <location>
        <begin position="2204"/>
        <end position="2229"/>
    </location>
</feature>
<feature type="compositionally biased region" description="Polar residues" evidence="3">
    <location>
        <begin position="818"/>
        <end position="827"/>
    </location>
</feature>
<dbReference type="GO" id="GO:0016477">
    <property type="term" value="P:cell migration"/>
    <property type="evidence" value="ECO:0007669"/>
    <property type="project" value="TreeGrafter"/>
</dbReference>
<protein>
    <submittedName>
        <fullName evidence="4">Adenomatous polyposis coli homolog</fullName>
    </submittedName>
</protein>
<dbReference type="GO" id="GO:0030877">
    <property type="term" value="C:beta-catenin destruction complex"/>
    <property type="evidence" value="ECO:0007669"/>
    <property type="project" value="TreeGrafter"/>
</dbReference>
<dbReference type="GO" id="GO:0001708">
    <property type="term" value="P:cell fate specification"/>
    <property type="evidence" value="ECO:0007669"/>
    <property type="project" value="TreeGrafter"/>
</dbReference>
<feature type="compositionally biased region" description="Polar residues" evidence="3">
    <location>
        <begin position="2764"/>
        <end position="2775"/>
    </location>
</feature>
<feature type="compositionally biased region" description="Low complexity" evidence="3">
    <location>
        <begin position="1170"/>
        <end position="1195"/>
    </location>
</feature>
<feature type="compositionally biased region" description="Polar residues" evidence="3">
    <location>
        <begin position="1126"/>
        <end position="1143"/>
    </location>
</feature>
<dbReference type="GO" id="GO:0008013">
    <property type="term" value="F:beta-catenin binding"/>
    <property type="evidence" value="ECO:0007669"/>
    <property type="project" value="InterPro"/>
</dbReference>
<comment type="similarity">
    <text evidence="1">Belongs to the adenomatous polyposis coli (APC) family.</text>
</comment>
<feature type="compositionally biased region" description="Gly residues" evidence="3">
    <location>
        <begin position="1259"/>
        <end position="1271"/>
    </location>
</feature>
<feature type="compositionally biased region" description="Polar residues" evidence="3">
    <location>
        <begin position="1047"/>
        <end position="1059"/>
    </location>
</feature>
<dbReference type="Gene3D" id="1.25.10.10">
    <property type="entry name" value="Leucine-rich Repeat Variant"/>
    <property type="match status" value="1"/>
</dbReference>
<feature type="region of interest" description="Disordered" evidence="3">
    <location>
        <begin position="710"/>
        <end position="875"/>
    </location>
</feature>
<feature type="region of interest" description="Disordered" evidence="3">
    <location>
        <begin position="1384"/>
        <end position="1437"/>
    </location>
</feature>
<feature type="compositionally biased region" description="Polar residues" evidence="3">
    <location>
        <begin position="1212"/>
        <end position="1241"/>
    </location>
</feature>
<feature type="compositionally biased region" description="Pro residues" evidence="3">
    <location>
        <begin position="1321"/>
        <end position="1333"/>
    </location>
</feature>
<feature type="compositionally biased region" description="Basic and acidic residues" evidence="3">
    <location>
        <begin position="2690"/>
        <end position="2701"/>
    </location>
</feature>
<feature type="compositionally biased region" description="Low complexity" evidence="3">
    <location>
        <begin position="2814"/>
        <end position="2835"/>
    </location>
</feature>
<feature type="region of interest" description="Disordered" evidence="3">
    <location>
        <begin position="890"/>
        <end position="983"/>
    </location>
</feature>
<feature type="compositionally biased region" description="Polar residues" evidence="3">
    <location>
        <begin position="853"/>
        <end position="863"/>
    </location>
</feature>
<feature type="compositionally biased region" description="Basic and acidic residues" evidence="3">
    <location>
        <begin position="1899"/>
        <end position="1910"/>
    </location>
</feature>
<feature type="compositionally biased region" description="Basic and acidic residues" evidence="3">
    <location>
        <begin position="2232"/>
        <end position="2241"/>
    </location>
</feature>
<dbReference type="Pfam" id="PF00514">
    <property type="entry name" value="Arm"/>
    <property type="match status" value="1"/>
</dbReference>
<feature type="compositionally biased region" description="Polar residues" evidence="3">
    <location>
        <begin position="1"/>
        <end position="24"/>
    </location>
</feature>